<proteinExistence type="predicted"/>
<accession>A0A0W1AMB4</accession>
<dbReference type="AlphaFoldDB" id="A0A0W1AMB4"/>
<dbReference type="RefSeq" id="WP_058479748.1">
    <property type="nucleotide sequence ID" value="NZ_CAAAIQ010000035.1"/>
</dbReference>
<name>A0A0W1AMB4_9GAMM</name>
<dbReference type="STRING" id="66969.Lwal_0950"/>
<comment type="caution">
    <text evidence="2">The sequence shown here is derived from an EMBL/GenBank/DDBJ whole genome shotgun (WGS) entry which is preliminary data.</text>
</comment>
<evidence type="ECO:0000313" key="2">
    <source>
        <dbReference type="EMBL" id="KTD82473.1"/>
    </source>
</evidence>
<dbReference type="Pfam" id="PF04993">
    <property type="entry name" value="TfoX_N"/>
    <property type="match status" value="1"/>
</dbReference>
<keyword evidence="3" id="KW-1185">Reference proteome</keyword>
<dbReference type="Proteomes" id="UP000054729">
    <property type="component" value="Unassembled WGS sequence"/>
</dbReference>
<organism evidence="2 3">
    <name type="scientific">Legionella waltersii</name>
    <dbReference type="NCBI Taxonomy" id="66969"/>
    <lineage>
        <taxon>Bacteria</taxon>
        <taxon>Pseudomonadati</taxon>
        <taxon>Pseudomonadota</taxon>
        <taxon>Gammaproteobacteria</taxon>
        <taxon>Legionellales</taxon>
        <taxon>Legionellaceae</taxon>
        <taxon>Legionella</taxon>
    </lineage>
</organism>
<evidence type="ECO:0000313" key="3">
    <source>
        <dbReference type="Proteomes" id="UP000054729"/>
    </source>
</evidence>
<gene>
    <name evidence="2" type="ORF">Lwal_0950</name>
</gene>
<dbReference type="InterPro" id="IPR007076">
    <property type="entry name" value="TfoX_N"/>
</dbReference>
<evidence type="ECO:0000259" key="1">
    <source>
        <dbReference type="Pfam" id="PF04993"/>
    </source>
</evidence>
<dbReference type="EMBL" id="LNZB01000015">
    <property type="protein sequence ID" value="KTD82473.1"/>
    <property type="molecule type" value="Genomic_DNA"/>
</dbReference>
<feature type="domain" description="TfoX N-terminal" evidence="1">
    <location>
        <begin position="13"/>
        <end position="95"/>
    </location>
</feature>
<reference evidence="2 3" key="1">
    <citation type="submission" date="2015-11" db="EMBL/GenBank/DDBJ databases">
        <title>Genomic analysis of 38 Legionella species identifies large and diverse effector repertoires.</title>
        <authorList>
            <person name="Burstein D."/>
            <person name="Amaro F."/>
            <person name="Zusman T."/>
            <person name="Lifshitz Z."/>
            <person name="Cohen O."/>
            <person name="Gilbert J.A."/>
            <person name="Pupko T."/>
            <person name="Shuman H.A."/>
            <person name="Segal G."/>
        </authorList>
    </citation>
    <scope>NUCLEOTIDE SEQUENCE [LARGE SCALE GENOMIC DNA]</scope>
    <source>
        <strain evidence="2 3">ATCC 51914</strain>
    </source>
</reference>
<protein>
    <recommendedName>
        <fullName evidence="1">TfoX N-terminal domain-containing protein</fullName>
    </recommendedName>
</protein>
<sequence>MSSKQSTIDFILEQITNAGTVYAKKMFGEYAIYCDDKVVALVCDDQLFVKPTTAGKAFITNYIEGNPYVGAKPYLLISGEMWDESEWLTELIQITASELPLTKKKSPSQKRIKHNTLSKGNLP</sequence>
<dbReference type="SUPFAM" id="SSF159894">
    <property type="entry name" value="YgaC/TfoX-N like"/>
    <property type="match status" value="1"/>
</dbReference>
<dbReference type="OrthoDB" id="8687154at2"/>
<dbReference type="PATRIC" id="fig|66969.6.peg.1029"/>
<dbReference type="Gene3D" id="3.30.1460.30">
    <property type="entry name" value="YgaC/TfoX-N like chaperone"/>
    <property type="match status" value="1"/>
</dbReference>